<dbReference type="Proteomes" id="UP000033483">
    <property type="component" value="Unassembled WGS sequence"/>
</dbReference>
<organism evidence="3 4">
    <name type="scientific">Thielaviopsis punctulata</name>
    <dbReference type="NCBI Taxonomy" id="72032"/>
    <lineage>
        <taxon>Eukaryota</taxon>
        <taxon>Fungi</taxon>
        <taxon>Dikarya</taxon>
        <taxon>Ascomycota</taxon>
        <taxon>Pezizomycotina</taxon>
        <taxon>Sordariomycetes</taxon>
        <taxon>Hypocreomycetidae</taxon>
        <taxon>Microascales</taxon>
        <taxon>Ceratocystidaceae</taxon>
        <taxon>Thielaviopsis</taxon>
    </lineage>
</organism>
<dbReference type="InterPro" id="IPR035213">
    <property type="entry name" value="DUF5321"/>
</dbReference>
<keyword evidence="2" id="KW-1133">Transmembrane helix</keyword>
<proteinExistence type="predicted"/>
<evidence type="ECO:0000313" key="3">
    <source>
        <dbReference type="EMBL" id="KKA28807.1"/>
    </source>
</evidence>
<keyword evidence="2" id="KW-0472">Membrane</keyword>
<feature type="region of interest" description="Disordered" evidence="1">
    <location>
        <begin position="151"/>
        <end position="193"/>
    </location>
</feature>
<reference evidence="3 4" key="1">
    <citation type="submission" date="2015-03" db="EMBL/GenBank/DDBJ databases">
        <authorList>
            <person name="Radwan O."/>
            <person name="Al-Naeli F.A."/>
            <person name="Rendon G.A."/>
            <person name="Fields C."/>
        </authorList>
    </citation>
    <scope>NUCLEOTIDE SEQUENCE [LARGE SCALE GENOMIC DNA]</scope>
    <source>
        <strain evidence="3">CR-DP1</strain>
    </source>
</reference>
<dbReference type="OrthoDB" id="2253354at2759"/>
<comment type="caution">
    <text evidence="3">The sequence shown here is derived from an EMBL/GenBank/DDBJ whole genome shotgun (WGS) entry which is preliminary data.</text>
</comment>
<dbReference type="AlphaFoldDB" id="A0A0F4ZE75"/>
<evidence type="ECO:0000313" key="4">
    <source>
        <dbReference type="Proteomes" id="UP000033483"/>
    </source>
</evidence>
<sequence length="193" mass="21694">MRRVMLSTAIRPAVGFTTATRLPAVRFASSTSDHLPMIAQKSLWMSIVPKFLQQKNRQRKDKPKNSFVASLTTNPATFFIVMFILIGSMSINLLGMRNEFKKFTRRTDTRIELLKEVIGRLQAGEKFDVDRALGAGDEVQEKEWEDMVNQLASDVSSKPKQPKKETTTEAEPAKIVAQPAAQPQKAKGFSSFF</sequence>
<keyword evidence="2" id="KW-0812">Transmembrane</keyword>
<name>A0A0F4ZE75_9PEZI</name>
<dbReference type="EMBL" id="LAEV01001118">
    <property type="protein sequence ID" value="KKA28807.1"/>
    <property type="molecule type" value="Genomic_DNA"/>
</dbReference>
<dbReference type="Pfam" id="PF17254">
    <property type="entry name" value="DUF5321"/>
    <property type="match status" value="1"/>
</dbReference>
<gene>
    <name evidence="3" type="ORF">TD95_002873</name>
</gene>
<protein>
    <submittedName>
        <fullName evidence="3">Uncharacterized protein</fullName>
    </submittedName>
</protein>
<feature type="compositionally biased region" description="Low complexity" evidence="1">
    <location>
        <begin position="169"/>
        <end position="187"/>
    </location>
</feature>
<feature type="transmembrane region" description="Helical" evidence="2">
    <location>
        <begin position="76"/>
        <end position="96"/>
    </location>
</feature>
<keyword evidence="4" id="KW-1185">Reference proteome</keyword>
<evidence type="ECO:0000256" key="1">
    <source>
        <dbReference type="SAM" id="MobiDB-lite"/>
    </source>
</evidence>
<evidence type="ECO:0000256" key="2">
    <source>
        <dbReference type="SAM" id="Phobius"/>
    </source>
</evidence>
<accession>A0A0F4ZE75</accession>